<name>A0AAW6D1S4_9FIRM</name>
<accession>A0AAW6D1S4</accession>
<gene>
    <name evidence="2" type="ORF">PNE09_01440</name>
</gene>
<protein>
    <recommendedName>
        <fullName evidence="4">Transposase</fullName>
    </recommendedName>
</protein>
<evidence type="ECO:0008006" key="4">
    <source>
        <dbReference type="Google" id="ProtNLM"/>
    </source>
</evidence>
<proteinExistence type="predicted"/>
<organism evidence="2 3">
    <name type="scientific">[Eubacterium] siraeum</name>
    <dbReference type="NCBI Taxonomy" id="39492"/>
    <lineage>
        <taxon>Bacteria</taxon>
        <taxon>Bacillati</taxon>
        <taxon>Bacillota</taxon>
        <taxon>Clostridia</taxon>
        <taxon>Eubacteriales</taxon>
        <taxon>Oscillospiraceae</taxon>
        <taxon>Oscillospiraceae incertae sedis</taxon>
    </lineage>
</organism>
<dbReference type="Proteomes" id="UP001210809">
    <property type="component" value="Unassembled WGS sequence"/>
</dbReference>
<evidence type="ECO:0000313" key="3">
    <source>
        <dbReference type="Proteomes" id="UP001210809"/>
    </source>
</evidence>
<feature type="compositionally biased region" description="Basic residues" evidence="1">
    <location>
        <begin position="101"/>
        <end position="119"/>
    </location>
</feature>
<dbReference type="EMBL" id="JAQLXW010000001">
    <property type="protein sequence ID" value="MDB8002722.1"/>
    <property type="molecule type" value="Genomic_DNA"/>
</dbReference>
<evidence type="ECO:0000256" key="1">
    <source>
        <dbReference type="SAM" id="MobiDB-lite"/>
    </source>
</evidence>
<evidence type="ECO:0000313" key="2">
    <source>
        <dbReference type="EMBL" id="MDB8002722.1"/>
    </source>
</evidence>
<dbReference type="AlphaFoldDB" id="A0AAW6D1S4"/>
<feature type="region of interest" description="Disordered" evidence="1">
    <location>
        <begin position="98"/>
        <end position="119"/>
    </location>
</feature>
<comment type="caution">
    <text evidence="2">The sequence shown here is derived from an EMBL/GenBank/DDBJ whole genome shotgun (WGS) entry which is preliminary data.</text>
</comment>
<reference evidence="2" key="1">
    <citation type="submission" date="2023-01" db="EMBL/GenBank/DDBJ databases">
        <title>Human gut microbiome strain richness.</title>
        <authorList>
            <person name="Chen-Liaw A."/>
        </authorList>
    </citation>
    <scope>NUCLEOTIDE SEQUENCE</scope>
    <source>
        <strain evidence="2">1001283st1_G1_1001283B150217_161031</strain>
    </source>
</reference>
<sequence length="119" mass="14059">MKYDYAYKRKAVEKYRKGEWMKTPERANETNFRQMIRKWVRLEYACSSEVLKQKNRHKEWSAEELYELVAKVLAGKSIKSVAFSVAIDDGMLSSVLTNTKQRGKNHPTRVGTRRLMQKK</sequence>